<proteinExistence type="predicted"/>
<evidence type="ECO:0008006" key="3">
    <source>
        <dbReference type="Google" id="ProtNLM"/>
    </source>
</evidence>
<keyword evidence="1" id="KW-0732">Signal</keyword>
<organism evidence="2">
    <name type="scientific">Streptomyces tabacisoli</name>
    <dbReference type="NCBI Taxonomy" id="3156398"/>
    <lineage>
        <taxon>Bacteria</taxon>
        <taxon>Bacillati</taxon>
        <taxon>Actinomycetota</taxon>
        <taxon>Actinomycetes</taxon>
        <taxon>Kitasatosporales</taxon>
        <taxon>Streptomycetaceae</taxon>
        <taxon>Streptomyces</taxon>
    </lineage>
</organism>
<dbReference type="RefSeq" id="WP_353944820.1">
    <property type="nucleotide sequence ID" value="NZ_CP159534.1"/>
</dbReference>
<gene>
    <name evidence="2" type="ORF">ABII15_26715</name>
</gene>
<name>A0AAU8IZU8_9ACTN</name>
<accession>A0AAU8IZU8</accession>
<dbReference type="EMBL" id="CP159534">
    <property type="protein sequence ID" value="XCJ73334.1"/>
    <property type="molecule type" value="Genomic_DNA"/>
</dbReference>
<dbReference type="KEGG" id="stac:ABII15_26715"/>
<sequence>MRKRVVFGLLSGVMGLGLVGTTAMTAEATTYEGGVSFSKVVFNDGDPIVVGTTNRVRVPLTFTVKSTSALDSWEVFAYRGTLGKSDYTLAGSETELSCSKSTSGGVTTRACKWMIDIEPRHMPSGNGGSLVNSDATAWKTAGTGIKPNGSWDTDGLSGTVSLQRYSRLTANASPEPAVKGKKITVTGVVQRADWSAHKYVNYGGRKVYLQFKPAGSNTYTSVKAVTASSTGKLSTTVTADKSGTWRWKYYGNSTTGASTSTGDSVTVG</sequence>
<protein>
    <recommendedName>
        <fullName evidence="3">Calcium-binding protein</fullName>
    </recommendedName>
</protein>
<feature type="signal peptide" evidence="1">
    <location>
        <begin position="1"/>
        <end position="25"/>
    </location>
</feature>
<evidence type="ECO:0000256" key="1">
    <source>
        <dbReference type="SAM" id="SignalP"/>
    </source>
</evidence>
<dbReference type="AlphaFoldDB" id="A0AAU8IZU8"/>
<reference evidence="2" key="1">
    <citation type="submission" date="2024-06" db="EMBL/GenBank/DDBJ databases">
        <title>Streptomyces sp. strain HUAS MG91 genome sequences.</title>
        <authorList>
            <person name="Mo P."/>
        </authorList>
    </citation>
    <scope>NUCLEOTIDE SEQUENCE</scope>
    <source>
        <strain evidence="2">HUAS MG91</strain>
    </source>
</reference>
<feature type="chain" id="PRO_5043627717" description="Calcium-binding protein" evidence="1">
    <location>
        <begin position="26"/>
        <end position="268"/>
    </location>
</feature>
<evidence type="ECO:0000313" key="2">
    <source>
        <dbReference type="EMBL" id="XCJ73334.1"/>
    </source>
</evidence>